<dbReference type="EMBL" id="CP002955">
    <property type="protein sequence ID" value="AEL26683.1"/>
    <property type="molecule type" value="Genomic_DNA"/>
</dbReference>
<keyword evidence="4" id="KW-1185">Reference proteome</keyword>
<dbReference type="RefSeq" id="WP_014020973.1">
    <property type="nucleotide sequence ID" value="NC_015914.1"/>
</dbReference>
<dbReference type="InterPro" id="IPR024079">
    <property type="entry name" value="MetalloPept_cat_dom_sf"/>
</dbReference>
<dbReference type="STRING" id="880070.Cycma_2949"/>
<evidence type="ECO:0000259" key="2">
    <source>
        <dbReference type="Pfam" id="PF17148"/>
    </source>
</evidence>
<sequence>MSFLKSLIFLFIPIFGFSTQQNKGFFDFKWQEKDDRIILIIDQLGEEFLYVNALATGIGSNDLGLDRGQLGGRRIVKFEKVGDKILLIQPNYNFRGTSNNQAEANSIEEAFAKSVIGGFPILNADNGHYRIDITNFLLRDAHGIANTLSRKNQGHYTVDQSKSAIYLPNTISFPDNTEFEAMITFKGEAKGAEIRSVTPDAGFVTVNMHHSFIRLPDNNYKPRVFHTSAGYFGIAYSDYSTPIYEDINKRLITRHRLEKKDPTARMSEAVEPIVYYLDPGCPEPVKSALLEGAKWWNQAFEAAGYINAFQVKVLPESAHPLDIRYNVIQWVHRSTRGWSYGSTITDPRTGEIIKGHVSLGSLRVRQDFMIAQGILSPFANSNYNHDELMELALARLRQLSAHEIGHTIGLAHNFAASADHRASVMDYPHPLINILNGKADISKAYDDKIGEWDKRAVLYGYQDFGPQTDEEAALAQIVKETLRSNTGFISDKDARARGGLHPSAHLWDNGSNAVDELERINEVRAYSLKNFGAKTIPDGRPYSELENILVPLYYMNRYQVEAVSKLIGGTAYSYAVKGYNEPPNIHPIEGKTQELAVDALLKTIEPNYLQIPQHIKALIPPPAYGYNKDRESFAGNTGFLLDPLAAAASATNNLFRFMFQEERLARINQQKEYNLKAYYDQISQKIFNTKVKTNTERQINQLVQASFVLHLIQAGIHNPDILVRAISKYYLQEEIKGKHLTKSGDSFEEKAHAVALIEMITNAYANPENWTIPQVQEMPPGSPIGCEGFHDYH</sequence>
<dbReference type="Gene3D" id="3.40.390.10">
    <property type="entry name" value="Collagenase (Catalytic Domain)"/>
    <property type="match status" value="1"/>
</dbReference>
<evidence type="ECO:0000313" key="4">
    <source>
        <dbReference type="Proteomes" id="UP000001635"/>
    </source>
</evidence>
<organism evidence="3 4">
    <name type="scientific">Cyclobacterium marinum (strain ATCC 25205 / DSM 745 / LMG 13164 / NCIMB 1802)</name>
    <name type="common">Flectobacillus marinus</name>
    <dbReference type="NCBI Taxonomy" id="880070"/>
    <lineage>
        <taxon>Bacteria</taxon>
        <taxon>Pseudomonadati</taxon>
        <taxon>Bacteroidota</taxon>
        <taxon>Cytophagia</taxon>
        <taxon>Cytophagales</taxon>
        <taxon>Cyclobacteriaceae</taxon>
        <taxon>Cyclobacterium</taxon>
    </lineage>
</organism>
<dbReference type="CDD" id="cd04276">
    <property type="entry name" value="ZnMc_MMP_like_2"/>
    <property type="match status" value="1"/>
</dbReference>
<accession>G0J417</accession>
<evidence type="ECO:0000313" key="3">
    <source>
        <dbReference type="EMBL" id="AEL26683.1"/>
    </source>
</evidence>
<dbReference type="InterPro" id="IPR033413">
    <property type="entry name" value="DUF5117"/>
</dbReference>
<dbReference type="InterPro" id="IPR032534">
    <property type="entry name" value="EcxA_zinc-bd"/>
</dbReference>
<dbReference type="GO" id="GO:0008237">
    <property type="term" value="F:metallopeptidase activity"/>
    <property type="evidence" value="ECO:0007669"/>
    <property type="project" value="InterPro"/>
</dbReference>
<proteinExistence type="predicted"/>
<dbReference type="OrthoDB" id="9776599at2"/>
<dbReference type="KEGG" id="cmr:Cycma_2949"/>
<dbReference type="PANTHER" id="PTHR38478:SF1">
    <property type="entry name" value="ZINC DEPENDENT METALLOPROTEASE DOMAIN LIPOPROTEIN"/>
    <property type="match status" value="1"/>
</dbReference>
<dbReference type="SUPFAM" id="SSF55486">
    <property type="entry name" value="Metalloproteases ('zincins'), catalytic domain"/>
    <property type="match status" value="1"/>
</dbReference>
<dbReference type="Proteomes" id="UP000001635">
    <property type="component" value="Chromosome"/>
</dbReference>
<name>G0J417_CYCMS</name>
<dbReference type="InterPro" id="IPR034032">
    <property type="entry name" value="Zn_MMP-like_bac"/>
</dbReference>
<dbReference type="AlphaFoldDB" id="G0J417"/>
<feature type="domain" description="DUF5117" evidence="2">
    <location>
        <begin position="68"/>
        <end position="260"/>
    </location>
</feature>
<gene>
    <name evidence="3" type="ordered locus">Cycma_2949</name>
</gene>
<dbReference type="Pfam" id="PF17148">
    <property type="entry name" value="DUF5117"/>
    <property type="match status" value="1"/>
</dbReference>
<reference evidence="4" key="1">
    <citation type="submission" date="2011-07" db="EMBL/GenBank/DDBJ databases">
        <title>The complete genome of Cyclobacterium marinum DSM 745.</title>
        <authorList>
            <person name="Lucas S."/>
            <person name="Han J."/>
            <person name="Lapidus A."/>
            <person name="Bruce D."/>
            <person name="Goodwin L."/>
            <person name="Pitluck S."/>
            <person name="Peters L."/>
            <person name="Kyrpides N."/>
            <person name="Mavromatis K."/>
            <person name="Ivanova N."/>
            <person name="Ovchinnikova G."/>
            <person name="Chertkov O."/>
            <person name="Detter J.C."/>
            <person name="Tapia R."/>
            <person name="Han C."/>
            <person name="Land M."/>
            <person name="Hauser L."/>
            <person name="Markowitz V."/>
            <person name="Cheng J.-F."/>
            <person name="Hugenholtz P."/>
            <person name="Woyke T."/>
            <person name="Wu D."/>
            <person name="Tindall B."/>
            <person name="Schuetze A."/>
            <person name="Brambilla E."/>
            <person name="Klenk H.-P."/>
            <person name="Eisen J.A."/>
        </authorList>
    </citation>
    <scope>NUCLEOTIDE SEQUENCE [LARGE SCALE GENOMIC DNA]</scope>
    <source>
        <strain evidence="4">ATCC 25205 / DSM 745 / LMG 13164 / NCIMB 1802</strain>
    </source>
</reference>
<dbReference type="eggNOG" id="COG5549">
    <property type="taxonomic scope" value="Bacteria"/>
</dbReference>
<dbReference type="Pfam" id="PF16313">
    <property type="entry name" value="DUF4953"/>
    <property type="match status" value="1"/>
</dbReference>
<feature type="domain" description="EcxA zinc-binding" evidence="1">
    <location>
        <begin position="386"/>
        <end position="691"/>
    </location>
</feature>
<protein>
    <submittedName>
        <fullName evidence="3">Putative extracellular metal-dependent peptidase</fullName>
    </submittedName>
</protein>
<dbReference type="PANTHER" id="PTHR38478">
    <property type="entry name" value="PEPTIDASE M1A AND M12B"/>
    <property type="match status" value="1"/>
</dbReference>
<dbReference type="HOGENOM" id="CLU_008630_0_0_10"/>
<evidence type="ECO:0000259" key="1">
    <source>
        <dbReference type="Pfam" id="PF16313"/>
    </source>
</evidence>